<dbReference type="GO" id="GO:0005886">
    <property type="term" value="C:plasma membrane"/>
    <property type="evidence" value="ECO:0007669"/>
    <property type="project" value="UniProtKB-SubCell"/>
</dbReference>
<keyword evidence="12 13" id="KW-0808">Transferase</keyword>
<evidence type="ECO:0000256" key="3">
    <source>
        <dbReference type="ARBA" id="ARBA00010441"/>
    </source>
</evidence>
<keyword evidence="12" id="KW-0460">Magnesium</keyword>
<feature type="binding site" evidence="12">
    <location>
        <position position="86"/>
    </location>
    <ligand>
        <name>Mg(2+)</name>
        <dbReference type="ChEBI" id="CHEBI:18420"/>
        <label>1</label>
    </ligand>
</feature>
<keyword evidence="12" id="KW-0594">Phospholipid biosynthesis</keyword>
<feature type="binding site" evidence="12">
    <location>
        <position position="86"/>
    </location>
    <ligand>
        <name>Mg(2+)</name>
        <dbReference type="ChEBI" id="CHEBI:18420"/>
        <label>2</label>
    </ligand>
</feature>
<keyword evidence="12" id="KW-0479">Metal-binding</keyword>
<feature type="transmembrane region" description="Helical" evidence="12">
    <location>
        <begin position="20"/>
        <end position="45"/>
    </location>
</feature>
<feature type="binding site" evidence="12">
    <location>
        <position position="65"/>
    </location>
    <ligand>
        <name>Mg(2+)</name>
        <dbReference type="ChEBI" id="CHEBI:18420"/>
        <label>1</label>
    </ligand>
</feature>
<comment type="catalytic activity">
    <reaction evidence="11 12">
        <text>a CDP-1,2-diacyl-sn-glycerol + 1D-myo-inositol 3-phosphate = a 1,2-diacyl-sn-glycero-3-phospho-(1D-myo-inositol-3-phosphate) + CMP + H(+)</text>
        <dbReference type="Rhea" id="RHEA:60504"/>
        <dbReference type="ChEBI" id="CHEBI:15378"/>
        <dbReference type="ChEBI" id="CHEBI:58088"/>
        <dbReference type="ChEBI" id="CHEBI:58332"/>
        <dbReference type="ChEBI" id="CHEBI:58401"/>
        <dbReference type="ChEBI" id="CHEBI:60377"/>
    </reaction>
</comment>
<sequence>MLESLRSGFKRVIDPVAKLLVRLGVSANAVTVVGTLAVVVISFVTAFTGQLFAGAIFLTIFVLADGLDGSVAALTNGGTRFGAFLDSTLDRIADWSLFMAVFICLWRANNKNVCIWMPSVIGMSLKYAGLFTCLIALMAAFVTSYTRARGQSISVDPKSGLITRADRVALILVAIGLSGITNQLFWLSCAMILLSIGGIVTVIQRILEVKHGLQQKDK</sequence>
<evidence type="ECO:0000313" key="14">
    <source>
        <dbReference type="Proteomes" id="UP000258888"/>
    </source>
</evidence>
<comment type="function">
    <text evidence="12">Catalyzes the conjugation of the 1'-hydroxyl group of D-myo-inositol-3-phosphate (also named L-myo-inositol-1-phosphate) with a lipid tail of cytidine diphosphate diacylglycerol (CDP-DAG), forming phosphatidylinositol phosphate (PIP) and CMP. PIP is a precursor of phosphatidylinositol (PI) which is an essential lipid required for cell wall formation.</text>
</comment>
<protein>
    <recommendedName>
        <fullName evidence="9 12">Phosphatidylinositol phosphate synthase</fullName>
        <shortName evidence="12">PIP synthase</shortName>
        <ecNumber evidence="12">2.7.8.-</ecNumber>
    </recommendedName>
    <alternativeName>
        <fullName evidence="10 12">CDP-diacylglycerol--D-myo-inositol-3-phosphate 3-phosphatidyltransferase</fullName>
    </alternativeName>
</protein>
<keyword evidence="12" id="KW-0443">Lipid metabolism</keyword>
<gene>
    <name evidence="13" type="ORF">AXE76_01870</name>
</gene>
<keyword evidence="7 12" id="KW-0472">Membrane</keyword>
<feature type="binding site" evidence="12">
    <location>
        <position position="68"/>
    </location>
    <ligand>
        <name>Mg(2+)</name>
        <dbReference type="ChEBI" id="CHEBI:18420"/>
        <label>1</label>
    </ligand>
</feature>
<keyword evidence="14" id="KW-1185">Reference proteome</keyword>
<keyword evidence="5 12" id="KW-0812">Transmembrane</keyword>
<evidence type="ECO:0000256" key="7">
    <source>
        <dbReference type="ARBA" id="ARBA00023136"/>
    </source>
</evidence>
<comment type="catalytic activity">
    <reaction evidence="8 12">
        <text>1,2-di-(9Z-octadecenoyl)-sn-glycero-3-cytidine-5'-diphosphate + 1D-myo-inositol 3-phosphate = 1,2-di-(9Z-octadecenoyl)-sn-glycero-3-phospho-(1D-myo-inositol-3-phosphate) + CMP + H(+)</text>
        <dbReference type="Rhea" id="RHEA:61216"/>
        <dbReference type="ChEBI" id="CHEBI:15378"/>
        <dbReference type="ChEBI" id="CHEBI:58401"/>
        <dbReference type="ChEBI" id="CHEBI:60377"/>
        <dbReference type="ChEBI" id="CHEBI:85356"/>
        <dbReference type="ChEBI" id="CHEBI:144472"/>
    </reaction>
</comment>
<dbReference type="GO" id="GO:0000287">
    <property type="term" value="F:magnesium ion binding"/>
    <property type="evidence" value="ECO:0007669"/>
    <property type="project" value="UniProtKB-UniRule"/>
</dbReference>
<evidence type="ECO:0000256" key="8">
    <source>
        <dbReference type="ARBA" id="ARBA00023935"/>
    </source>
</evidence>
<reference evidence="13 14" key="1">
    <citation type="submission" date="2016-02" db="EMBL/GenBank/DDBJ databases">
        <title>Gardnerella vaginalis Subgroups Defined by cpn60 Sequencing and Sialidase Activity in Isolates from Canada, Belgium and Kenya.</title>
        <authorList>
            <person name="Schellenberg J."/>
            <person name="Paramel Jayaprakash T."/>
            <person name="Withana Gamage N."/>
            <person name="Patterson M.H."/>
            <person name="Vaneechoutte M."/>
            <person name="Hill J.E."/>
        </authorList>
    </citation>
    <scope>NUCLEOTIDE SEQUENCE [LARGE SCALE GENOMIC DNA]</scope>
    <source>
        <strain evidence="13 14">N160</strain>
    </source>
</reference>
<evidence type="ECO:0000256" key="4">
    <source>
        <dbReference type="ARBA" id="ARBA00011738"/>
    </source>
</evidence>
<proteinExistence type="inferred from homology"/>
<keyword evidence="12" id="KW-0444">Lipid biosynthesis</keyword>
<dbReference type="RefSeq" id="WP_116794054.1">
    <property type="nucleotide sequence ID" value="NZ_LSLH01000001.1"/>
</dbReference>
<feature type="binding site" evidence="12">
    <location>
        <position position="79"/>
    </location>
    <ligand>
        <name>a CDP-1,2-diacyl-sn-glycerol</name>
        <dbReference type="ChEBI" id="CHEBI:58332"/>
    </ligand>
</feature>
<dbReference type="GO" id="GO:0008654">
    <property type="term" value="P:phospholipid biosynthetic process"/>
    <property type="evidence" value="ECO:0007669"/>
    <property type="project" value="UniProtKB-UniRule"/>
</dbReference>
<evidence type="ECO:0000256" key="11">
    <source>
        <dbReference type="ARBA" id="ARBA00048865"/>
    </source>
</evidence>
<dbReference type="InterPro" id="IPR044268">
    <property type="entry name" value="PIP_synthase_PgsA1"/>
</dbReference>
<dbReference type="GO" id="GO:0016780">
    <property type="term" value="F:phosphotransferase activity, for other substituted phosphate groups"/>
    <property type="evidence" value="ECO:0007669"/>
    <property type="project" value="UniProtKB-UniRule"/>
</dbReference>
<dbReference type="Proteomes" id="UP000258888">
    <property type="component" value="Unassembled WGS sequence"/>
</dbReference>
<evidence type="ECO:0000256" key="6">
    <source>
        <dbReference type="ARBA" id="ARBA00022989"/>
    </source>
</evidence>
<dbReference type="GO" id="GO:0012505">
    <property type="term" value="C:endomembrane system"/>
    <property type="evidence" value="ECO:0007669"/>
    <property type="project" value="UniProtKB-SubCell"/>
</dbReference>
<keyword evidence="12" id="KW-1208">Phospholipid metabolism</keyword>
<dbReference type="EC" id="2.7.8.-" evidence="12"/>
<feature type="transmembrane region" description="Helical" evidence="12">
    <location>
        <begin position="51"/>
        <end position="71"/>
    </location>
</feature>
<dbReference type="InterPro" id="IPR000462">
    <property type="entry name" value="CDP-OH_P_trans"/>
</dbReference>
<feature type="active site" description="Proton acceptor" evidence="12">
    <location>
        <position position="90"/>
    </location>
</feature>
<comment type="similarity">
    <text evidence="3 12">Belongs to the CDP-alcohol phosphatidyltransferase class-I family.</text>
</comment>
<dbReference type="EMBL" id="LSLH01000001">
    <property type="protein sequence ID" value="RFD74978.1"/>
    <property type="molecule type" value="Genomic_DNA"/>
</dbReference>
<evidence type="ECO:0000256" key="12">
    <source>
        <dbReference type="HAMAP-Rule" id="MF_02241"/>
    </source>
</evidence>
<feature type="transmembrane region" description="Helical" evidence="12">
    <location>
        <begin position="128"/>
        <end position="148"/>
    </location>
</feature>
<evidence type="ECO:0000256" key="10">
    <source>
        <dbReference type="ARBA" id="ARBA00033137"/>
    </source>
</evidence>
<evidence type="ECO:0000256" key="5">
    <source>
        <dbReference type="ARBA" id="ARBA00022692"/>
    </source>
</evidence>
<feature type="binding site" evidence="12">
    <location>
        <position position="90"/>
    </location>
    <ligand>
        <name>Mg(2+)</name>
        <dbReference type="ChEBI" id="CHEBI:18420"/>
        <label>2</label>
    </ligand>
</feature>
<dbReference type="AlphaFoldDB" id="A0A3E1IQM3"/>
<comment type="pathway">
    <text evidence="2 12">Phospholipid metabolism; phosphatidylinositol phosphate biosynthesis.</text>
</comment>
<feature type="transmembrane region" description="Helical" evidence="12">
    <location>
        <begin position="92"/>
        <end position="108"/>
    </location>
</feature>
<feature type="binding site" evidence="12">
    <location>
        <position position="65"/>
    </location>
    <ligand>
        <name>Mg(2+)</name>
        <dbReference type="ChEBI" id="CHEBI:18420"/>
        <label>2</label>
    </ligand>
</feature>
<organism evidence="13 14">
    <name type="scientific">Gardnerella vaginalis</name>
    <dbReference type="NCBI Taxonomy" id="2702"/>
    <lineage>
        <taxon>Bacteria</taxon>
        <taxon>Bacillati</taxon>
        <taxon>Actinomycetota</taxon>
        <taxon>Actinomycetes</taxon>
        <taxon>Bifidobacteriales</taxon>
        <taxon>Bifidobacteriaceae</taxon>
        <taxon>Gardnerella</taxon>
    </lineage>
</organism>
<keyword evidence="6 12" id="KW-1133">Transmembrane helix</keyword>
<keyword evidence="12" id="KW-1003">Cell membrane</keyword>
<evidence type="ECO:0000256" key="9">
    <source>
        <dbReference type="ARBA" id="ARBA00024082"/>
    </source>
</evidence>
<dbReference type="UniPathway" id="UPA00220"/>
<comment type="caution">
    <text evidence="13">The sequence shown here is derived from an EMBL/GenBank/DDBJ whole genome shotgun (WGS) entry which is preliminary data.</text>
</comment>
<evidence type="ECO:0000256" key="2">
    <source>
        <dbReference type="ARBA" id="ARBA00004805"/>
    </source>
</evidence>
<comment type="cofactor">
    <cofactor evidence="12">
        <name>Mg(2+)</name>
        <dbReference type="ChEBI" id="CHEBI:18420"/>
    </cofactor>
    <text evidence="12">Contains a di-nuclear catalytic Mg(2+) center.</text>
</comment>
<comment type="subcellular location">
    <subcellularLocation>
        <location evidence="12">Cell membrane</location>
        <topology evidence="12">Multi-pass membrane protein</topology>
    </subcellularLocation>
    <subcellularLocation>
        <location evidence="1">Endomembrane system</location>
        <topology evidence="1">Multi-pass membrane protein</topology>
    </subcellularLocation>
</comment>
<evidence type="ECO:0000256" key="1">
    <source>
        <dbReference type="ARBA" id="ARBA00004127"/>
    </source>
</evidence>
<accession>A0A3E1IQM3</accession>
<dbReference type="HAMAP" id="MF_02241">
    <property type="entry name" value="PIP_synthase"/>
    <property type="match status" value="1"/>
</dbReference>
<dbReference type="InterPro" id="IPR043130">
    <property type="entry name" value="CDP-OH_PTrfase_TM_dom"/>
</dbReference>
<feature type="binding site" evidence="12">
    <location>
        <position position="69"/>
    </location>
    <ligand>
        <name>a CDP-1,2-diacyl-sn-glycerol</name>
        <dbReference type="ChEBI" id="CHEBI:58332"/>
    </ligand>
</feature>
<feature type="binding site" evidence="12">
    <location>
        <begin position="28"/>
        <end position="31"/>
    </location>
    <ligand>
        <name>a CDP-1,2-diacyl-sn-glycerol</name>
        <dbReference type="ChEBI" id="CHEBI:58332"/>
    </ligand>
</feature>
<comment type="caution">
    <text evidence="12">Lacks conserved residue(s) required for the propagation of feature annotation.</text>
</comment>
<dbReference type="Pfam" id="PF01066">
    <property type="entry name" value="CDP-OH_P_transf"/>
    <property type="match status" value="1"/>
</dbReference>
<name>A0A3E1IQM3_GARVA</name>
<dbReference type="Gene3D" id="1.20.120.1760">
    <property type="match status" value="1"/>
</dbReference>
<feature type="transmembrane region" description="Helical" evidence="12">
    <location>
        <begin position="184"/>
        <end position="207"/>
    </location>
</feature>
<evidence type="ECO:0000313" key="13">
    <source>
        <dbReference type="EMBL" id="RFD74978.1"/>
    </source>
</evidence>
<comment type="subunit">
    <text evidence="4 12">Homodimer.</text>
</comment>